<evidence type="ECO:0000259" key="2">
    <source>
        <dbReference type="Pfam" id="PF07859"/>
    </source>
</evidence>
<dbReference type="Pfam" id="PF07859">
    <property type="entry name" value="Abhydrolase_3"/>
    <property type="match status" value="1"/>
</dbReference>
<dbReference type="GO" id="GO:0016787">
    <property type="term" value="F:hydrolase activity"/>
    <property type="evidence" value="ECO:0007669"/>
    <property type="project" value="UniProtKB-KW"/>
</dbReference>
<evidence type="ECO:0000256" key="1">
    <source>
        <dbReference type="ARBA" id="ARBA00022801"/>
    </source>
</evidence>
<dbReference type="SUPFAM" id="SSF53474">
    <property type="entry name" value="alpha/beta-Hydrolases"/>
    <property type="match status" value="1"/>
</dbReference>
<comment type="caution">
    <text evidence="3">The sequence shown here is derived from an EMBL/GenBank/DDBJ whole genome shotgun (WGS) entry which is preliminary data.</text>
</comment>
<dbReference type="RefSeq" id="WP_247230451.1">
    <property type="nucleotide sequence ID" value="NZ_JALKHS010000006.1"/>
</dbReference>
<dbReference type="InterPro" id="IPR013094">
    <property type="entry name" value="AB_hydrolase_3"/>
</dbReference>
<protein>
    <submittedName>
        <fullName evidence="3">Alpha/beta hydrolase</fullName>
    </submittedName>
</protein>
<keyword evidence="1 3" id="KW-0378">Hydrolase</keyword>
<evidence type="ECO:0000313" key="4">
    <source>
        <dbReference type="Proteomes" id="UP001203512"/>
    </source>
</evidence>
<feature type="domain" description="Alpha/beta hydrolase fold-3" evidence="2">
    <location>
        <begin position="80"/>
        <end position="288"/>
    </location>
</feature>
<accession>A0ABT0DUN5</accession>
<dbReference type="PANTHER" id="PTHR48081">
    <property type="entry name" value="AB HYDROLASE SUPERFAMILY PROTEIN C4A8.06C"/>
    <property type="match status" value="1"/>
</dbReference>
<dbReference type="InterPro" id="IPR050300">
    <property type="entry name" value="GDXG_lipolytic_enzyme"/>
</dbReference>
<dbReference type="Proteomes" id="UP001203512">
    <property type="component" value="Unassembled WGS sequence"/>
</dbReference>
<evidence type="ECO:0000313" key="3">
    <source>
        <dbReference type="EMBL" id="MCK0530827.1"/>
    </source>
</evidence>
<name>A0ABT0DUN5_9SPHN</name>
<reference evidence="3 4" key="1">
    <citation type="submission" date="2022-04" db="EMBL/GenBank/DDBJ databases">
        <authorList>
            <person name="Huq M.A."/>
        </authorList>
    </citation>
    <scope>NUCLEOTIDE SEQUENCE [LARGE SCALE GENOMIC DNA]</scope>
    <source>
        <strain evidence="3 4">MAH-33</strain>
    </source>
</reference>
<gene>
    <name evidence="3" type="ORF">MU848_04420</name>
</gene>
<dbReference type="Gene3D" id="3.40.50.1820">
    <property type="entry name" value="alpha/beta hydrolase"/>
    <property type="match status" value="1"/>
</dbReference>
<sequence>MALDPVLQQIVSQIPVPTSDEIDYDVMRNDMDGMIALFNGPDGPIEVASVENLIVDGEGGPVPLRIFRPLTAPTGTLHLLHGGGWAFGSIDFIEPLARRLARNLSMVVVASGYRLAPENPFPAGVNDCLAAARWTMDHAAGLGGSENPLVIAGESAGANLAAVVALKLGEEGGKEGGRNFDAQLLFYPAVDLREESVSYPSRIANADPTLSTQILPQLMRDYCGSHDQADPRISPITSDRLDAAPPAVIVVLKVDPLRDEAVAYADRLAEAGVEVALMEFDHLTHGFPNLSAVVPAAAEATELVGQRLKTLLSRNIRG</sequence>
<keyword evidence="4" id="KW-1185">Reference proteome</keyword>
<proteinExistence type="predicted"/>
<dbReference type="InterPro" id="IPR029058">
    <property type="entry name" value="AB_hydrolase_fold"/>
</dbReference>
<dbReference type="PANTHER" id="PTHR48081:SF8">
    <property type="entry name" value="ALPHA_BETA HYDROLASE FOLD-3 DOMAIN-CONTAINING PROTEIN-RELATED"/>
    <property type="match status" value="1"/>
</dbReference>
<organism evidence="3 4">
    <name type="scientific">Sphingobium agri</name>
    <dbReference type="NCBI Taxonomy" id="2933566"/>
    <lineage>
        <taxon>Bacteria</taxon>
        <taxon>Pseudomonadati</taxon>
        <taxon>Pseudomonadota</taxon>
        <taxon>Alphaproteobacteria</taxon>
        <taxon>Sphingomonadales</taxon>
        <taxon>Sphingomonadaceae</taxon>
        <taxon>Sphingobium</taxon>
    </lineage>
</organism>
<dbReference type="EMBL" id="JALKHS010000006">
    <property type="protein sequence ID" value="MCK0530827.1"/>
    <property type="molecule type" value="Genomic_DNA"/>
</dbReference>